<feature type="domain" description="Signal transduction histidine kinase subgroup 3 dimerisation and phosphoacceptor" evidence="11">
    <location>
        <begin position="188"/>
        <end position="253"/>
    </location>
</feature>
<keyword evidence="7" id="KW-0067">ATP-binding</keyword>
<keyword evidence="13" id="KW-1185">Reference proteome</keyword>
<dbReference type="EMBL" id="BMDG01000006">
    <property type="protein sequence ID" value="GGI08219.1"/>
    <property type="molecule type" value="Genomic_DNA"/>
</dbReference>
<feature type="domain" description="Histidine kinase/HSP90-like ATPase" evidence="10">
    <location>
        <begin position="302"/>
        <end position="378"/>
    </location>
</feature>
<keyword evidence="3" id="KW-0597">Phosphoprotein</keyword>
<dbReference type="Pfam" id="PF02518">
    <property type="entry name" value="HATPase_c"/>
    <property type="match status" value="1"/>
</dbReference>
<evidence type="ECO:0000256" key="7">
    <source>
        <dbReference type="ARBA" id="ARBA00022840"/>
    </source>
</evidence>
<dbReference type="Proteomes" id="UP000632535">
    <property type="component" value="Unassembled WGS sequence"/>
</dbReference>
<evidence type="ECO:0000313" key="13">
    <source>
        <dbReference type="Proteomes" id="UP000632535"/>
    </source>
</evidence>
<dbReference type="Gene3D" id="1.20.5.1930">
    <property type="match status" value="1"/>
</dbReference>
<dbReference type="InterPro" id="IPR011712">
    <property type="entry name" value="Sig_transdc_His_kin_sub3_dim/P"/>
</dbReference>
<keyword evidence="5" id="KW-0547">Nucleotide-binding</keyword>
<keyword evidence="4" id="KW-0808">Transferase</keyword>
<keyword evidence="9" id="KW-0812">Transmembrane</keyword>
<reference evidence="13" key="1">
    <citation type="journal article" date="2019" name="Int. J. Syst. Evol. Microbiol.">
        <title>The Global Catalogue of Microorganisms (GCM) 10K type strain sequencing project: providing services to taxonomists for standard genome sequencing and annotation.</title>
        <authorList>
            <consortium name="The Broad Institute Genomics Platform"/>
            <consortium name="The Broad Institute Genome Sequencing Center for Infectious Disease"/>
            <person name="Wu L."/>
            <person name="Ma J."/>
        </authorList>
    </citation>
    <scope>NUCLEOTIDE SEQUENCE [LARGE SCALE GENOMIC DNA]</scope>
    <source>
        <strain evidence="13">CCM 8653</strain>
    </source>
</reference>
<evidence type="ECO:0000256" key="6">
    <source>
        <dbReference type="ARBA" id="ARBA00022777"/>
    </source>
</evidence>
<proteinExistence type="predicted"/>
<evidence type="ECO:0000256" key="9">
    <source>
        <dbReference type="SAM" id="Phobius"/>
    </source>
</evidence>
<gene>
    <name evidence="12" type="ORF">GCM10007368_20070</name>
</gene>
<protein>
    <recommendedName>
        <fullName evidence="2">histidine kinase</fullName>
        <ecNumber evidence="2">2.7.13.3</ecNumber>
    </recommendedName>
</protein>
<comment type="caution">
    <text evidence="12">The sequence shown here is derived from an EMBL/GenBank/DDBJ whole genome shotgun (WGS) entry which is preliminary data.</text>
</comment>
<dbReference type="Pfam" id="PF07730">
    <property type="entry name" value="HisKA_3"/>
    <property type="match status" value="1"/>
</dbReference>
<dbReference type="Gene3D" id="3.30.565.10">
    <property type="entry name" value="Histidine kinase-like ATPase, C-terminal domain"/>
    <property type="match status" value="1"/>
</dbReference>
<evidence type="ECO:0000259" key="10">
    <source>
        <dbReference type="Pfam" id="PF02518"/>
    </source>
</evidence>
<evidence type="ECO:0000256" key="1">
    <source>
        <dbReference type="ARBA" id="ARBA00000085"/>
    </source>
</evidence>
<dbReference type="PANTHER" id="PTHR24421:SF10">
    <property type="entry name" value="NITRATE_NITRITE SENSOR PROTEIN NARQ"/>
    <property type="match status" value="1"/>
</dbReference>
<accession>A0ABQ2B8I0</accession>
<feature type="transmembrane region" description="Helical" evidence="9">
    <location>
        <begin position="20"/>
        <end position="38"/>
    </location>
</feature>
<dbReference type="InterPro" id="IPR036890">
    <property type="entry name" value="HATPase_C_sf"/>
</dbReference>
<sequence>MVAVSFAATAAEQDGTPNTGLYVLATLVGLTLAGALVLRRRHAVALCVVASAASILLPIDSSAALLTLPWVVATASVRTSAACTVLTGAATGAALARDALRDPGDMVFAVVDQPSGAVTSRPGSDAVMVIQHPGASAFVVIGVALLAASLAVGLARRSRATAARAREQQEAQASVTAVLRDQMTRQEERELIAREVHDTVAHHIAAISLQASALEVMRTDDSEVSGTAREVRASAQQAIAELRTLLATLRSGDQDGVVLPGTSLDDLAPLLEQLRHDGARLTSTVFVSGADQAPPPITRATFRIVQEAVTNALKHAPGQPVDVAVRAAPVHGVSIRVSNPLPDARSSQERVVLGTGSGILGMRERAEAVGGRLDAGAADGRFGVAASLPWDAPAAGEVARG</sequence>
<name>A0ABQ2B8I0_9MICO</name>
<evidence type="ECO:0000256" key="5">
    <source>
        <dbReference type="ARBA" id="ARBA00022741"/>
    </source>
</evidence>
<keyword evidence="8" id="KW-0902">Two-component regulatory system</keyword>
<keyword evidence="9" id="KW-0472">Membrane</keyword>
<dbReference type="InterPro" id="IPR050482">
    <property type="entry name" value="Sensor_HK_TwoCompSys"/>
</dbReference>
<keyword evidence="6" id="KW-0418">Kinase</keyword>
<feature type="transmembrane region" description="Helical" evidence="9">
    <location>
        <begin position="135"/>
        <end position="155"/>
    </location>
</feature>
<dbReference type="SUPFAM" id="SSF55874">
    <property type="entry name" value="ATPase domain of HSP90 chaperone/DNA topoisomerase II/histidine kinase"/>
    <property type="match status" value="1"/>
</dbReference>
<organism evidence="12 13">
    <name type="scientific">Isoptericola cucumis</name>
    <dbReference type="NCBI Taxonomy" id="1776856"/>
    <lineage>
        <taxon>Bacteria</taxon>
        <taxon>Bacillati</taxon>
        <taxon>Actinomycetota</taxon>
        <taxon>Actinomycetes</taxon>
        <taxon>Micrococcales</taxon>
        <taxon>Promicromonosporaceae</taxon>
        <taxon>Isoptericola</taxon>
    </lineage>
</organism>
<evidence type="ECO:0000256" key="4">
    <source>
        <dbReference type="ARBA" id="ARBA00022679"/>
    </source>
</evidence>
<evidence type="ECO:0000256" key="8">
    <source>
        <dbReference type="ARBA" id="ARBA00023012"/>
    </source>
</evidence>
<dbReference type="CDD" id="cd16917">
    <property type="entry name" value="HATPase_UhpB-NarQ-NarX-like"/>
    <property type="match status" value="1"/>
</dbReference>
<keyword evidence="9" id="KW-1133">Transmembrane helix</keyword>
<evidence type="ECO:0000313" key="12">
    <source>
        <dbReference type="EMBL" id="GGI08219.1"/>
    </source>
</evidence>
<dbReference type="PANTHER" id="PTHR24421">
    <property type="entry name" value="NITRATE/NITRITE SENSOR PROTEIN NARX-RELATED"/>
    <property type="match status" value="1"/>
</dbReference>
<evidence type="ECO:0000259" key="11">
    <source>
        <dbReference type="Pfam" id="PF07730"/>
    </source>
</evidence>
<evidence type="ECO:0000256" key="3">
    <source>
        <dbReference type="ARBA" id="ARBA00022553"/>
    </source>
</evidence>
<dbReference type="EC" id="2.7.13.3" evidence="2"/>
<feature type="transmembrane region" description="Helical" evidence="9">
    <location>
        <begin position="45"/>
        <end position="72"/>
    </location>
</feature>
<evidence type="ECO:0000256" key="2">
    <source>
        <dbReference type="ARBA" id="ARBA00012438"/>
    </source>
</evidence>
<comment type="catalytic activity">
    <reaction evidence="1">
        <text>ATP + protein L-histidine = ADP + protein N-phospho-L-histidine.</text>
        <dbReference type="EC" id="2.7.13.3"/>
    </reaction>
</comment>
<dbReference type="InterPro" id="IPR003594">
    <property type="entry name" value="HATPase_dom"/>
</dbReference>